<dbReference type="InterPro" id="IPR011659">
    <property type="entry name" value="WD40"/>
</dbReference>
<evidence type="ECO:0000313" key="1">
    <source>
        <dbReference type="EMBL" id="MPM72527.1"/>
    </source>
</evidence>
<name>A0A645C5Q9_9ZZZZ</name>
<dbReference type="AlphaFoldDB" id="A0A645C5Q9"/>
<dbReference type="Gene3D" id="2.120.10.30">
    <property type="entry name" value="TolB, C-terminal domain"/>
    <property type="match status" value="1"/>
</dbReference>
<proteinExistence type="predicted"/>
<organism evidence="1">
    <name type="scientific">bioreactor metagenome</name>
    <dbReference type="NCBI Taxonomy" id="1076179"/>
    <lineage>
        <taxon>unclassified sequences</taxon>
        <taxon>metagenomes</taxon>
        <taxon>ecological metagenomes</taxon>
    </lineage>
</organism>
<evidence type="ECO:0008006" key="2">
    <source>
        <dbReference type="Google" id="ProtNLM"/>
    </source>
</evidence>
<reference evidence="1" key="1">
    <citation type="submission" date="2019-08" db="EMBL/GenBank/DDBJ databases">
        <authorList>
            <person name="Kucharzyk K."/>
            <person name="Murdoch R.W."/>
            <person name="Higgins S."/>
            <person name="Loffler F."/>
        </authorList>
    </citation>
    <scope>NUCLEOTIDE SEQUENCE</scope>
</reference>
<comment type="caution">
    <text evidence="1">The sequence shown here is derived from an EMBL/GenBank/DDBJ whole genome shotgun (WGS) entry which is preliminary data.</text>
</comment>
<dbReference type="EMBL" id="VSSQ01024796">
    <property type="protein sequence ID" value="MPM72527.1"/>
    <property type="molecule type" value="Genomic_DNA"/>
</dbReference>
<gene>
    <name evidence="1" type="ORF">SDC9_119503</name>
</gene>
<dbReference type="Pfam" id="PF07676">
    <property type="entry name" value="PD40"/>
    <property type="match status" value="1"/>
</dbReference>
<dbReference type="SUPFAM" id="SSF82171">
    <property type="entry name" value="DPP6 N-terminal domain-like"/>
    <property type="match status" value="1"/>
</dbReference>
<accession>A0A645C5Q9</accession>
<protein>
    <recommendedName>
        <fullName evidence="2">Protein TolB</fullName>
    </recommendedName>
</protein>
<dbReference type="InterPro" id="IPR011042">
    <property type="entry name" value="6-blade_b-propeller_TolB-like"/>
</dbReference>
<sequence>MPVWSPKARVAVFSTGGIDELESYLVLYEEASASWRIIAHGGTPVWSPDGNWIAYLDKEAGQPNHLKVVSLDSEIIQDLGISNVSSMPLWVK</sequence>